<comment type="caution">
    <text evidence="4">The sequence shown here is derived from an EMBL/GenBank/DDBJ whole genome shotgun (WGS) entry which is preliminary data.</text>
</comment>
<dbReference type="AlphaFoldDB" id="Q1JXM8"/>
<evidence type="ECO:0000313" key="4">
    <source>
        <dbReference type="EMBL" id="EAT14934.1"/>
    </source>
</evidence>
<dbReference type="Proteomes" id="UP000005695">
    <property type="component" value="Unassembled WGS sequence"/>
</dbReference>
<dbReference type="RefSeq" id="WP_006001753.1">
    <property type="nucleotide sequence ID" value="NZ_AAEW02000015.1"/>
</dbReference>
<dbReference type="InterPro" id="IPR038592">
    <property type="entry name" value="CheD-like_sf"/>
</dbReference>
<dbReference type="EMBL" id="AAEW02000015">
    <property type="protein sequence ID" value="EAT14934.1"/>
    <property type="molecule type" value="Genomic_DNA"/>
</dbReference>
<keyword evidence="2 3" id="KW-0378">Hydrolase</keyword>
<dbReference type="InterPro" id="IPR011324">
    <property type="entry name" value="Cytotoxic_necrot_fac-like_cat"/>
</dbReference>
<evidence type="ECO:0000256" key="1">
    <source>
        <dbReference type="ARBA" id="ARBA00022500"/>
    </source>
</evidence>
<evidence type="ECO:0000256" key="2">
    <source>
        <dbReference type="ARBA" id="ARBA00022801"/>
    </source>
</evidence>
<comment type="function">
    <text evidence="3">Probably deamidates glutamine residues to glutamate on methyl-accepting chemotaxis receptors (MCPs), playing an important role in chemotaxis.</text>
</comment>
<dbReference type="Pfam" id="PF03975">
    <property type="entry name" value="CheD"/>
    <property type="match status" value="1"/>
</dbReference>
<evidence type="ECO:0000256" key="3">
    <source>
        <dbReference type="HAMAP-Rule" id="MF_01440"/>
    </source>
</evidence>
<dbReference type="HAMAP" id="MF_01440">
    <property type="entry name" value="CheD"/>
    <property type="match status" value="1"/>
</dbReference>
<dbReference type="OrthoDB" id="9807202at2"/>
<gene>
    <name evidence="3" type="primary">cheD</name>
    <name evidence="4" type="ORF">Dace_0712</name>
</gene>
<keyword evidence="5" id="KW-1185">Reference proteome</keyword>
<accession>Q1JXM8</accession>
<dbReference type="GO" id="GO:0006935">
    <property type="term" value="P:chemotaxis"/>
    <property type="evidence" value="ECO:0007669"/>
    <property type="project" value="UniProtKB-UniRule"/>
</dbReference>
<dbReference type="InterPro" id="IPR005659">
    <property type="entry name" value="Chemorcpt_Glu_NH3ase_CheD"/>
</dbReference>
<sequence>MRTENFERHQRVIIGPGEQYVSNVPVTITTLLGSCVAVCLYDPVNHVMGMNHFLLSSNQAVNHGPIFLTEAGRYGIHAMELLINEMLKLGARRTCLKAKAFGGGNVLKDLRSIQNNMSVGDANVEFVREFLECEQIPLVAESLGGEDGRVIHFSFGSFKVYARKIKNVNQERLIAQRDRDCWLHAIREQEDYLSKPDRIELWNTQRHLSR</sequence>
<reference evidence="4" key="2">
    <citation type="submission" date="2006-05" db="EMBL/GenBank/DDBJ databases">
        <title>Sequencing of the draft genome and assembly of Desulfuromonas acetoxidans DSM 684.</title>
        <authorList>
            <consortium name="US DOE Joint Genome Institute (JGI-PGF)"/>
            <person name="Copeland A."/>
            <person name="Lucas S."/>
            <person name="Lapidus A."/>
            <person name="Barry K."/>
            <person name="Detter J.C."/>
            <person name="Glavina del Rio T."/>
            <person name="Hammon N."/>
            <person name="Israni S."/>
            <person name="Dalin E."/>
            <person name="Tice H."/>
            <person name="Bruce D."/>
            <person name="Pitluck S."/>
            <person name="Richardson P."/>
        </authorList>
    </citation>
    <scope>NUCLEOTIDE SEQUENCE [LARGE SCALE GENOMIC DNA]</scope>
    <source>
        <strain evidence="4">DSM 684</strain>
    </source>
</reference>
<dbReference type="CDD" id="cd16352">
    <property type="entry name" value="CheD"/>
    <property type="match status" value="1"/>
</dbReference>
<protein>
    <recommendedName>
        <fullName evidence="3">Probable chemoreceptor glutamine deamidase CheD</fullName>
        <ecNumber evidence="3">3.5.1.44</ecNumber>
    </recommendedName>
</protein>
<keyword evidence="1 3" id="KW-0145">Chemotaxis</keyword>
<name>Q1JXM8_DESA6</name>
<reference evidence="4" key="1">
    <citation type="submission" date="2006-05" db="EMBL/GenBank/DDBJ databases">
        <title>Annotation of the draft genome assembly of Desulfuromonas acetoxidans DSM 684.</title>
        <authorList>
            <consortium name="US DOE Joint Genome Institute (JGI-ORNL)"/>
            <person name="Larimer F."/>
            <person name="Land M."/>
            <person name="Hauser L."/>
        </authorList>
    </citation>
    <scope>NUCLEOTIDE SEQUENCE [LARGE SCALE GENOMIC DNA]</scope>
    <source>
        <strain evidence="4">DSM 684</strain>
    </source>
</reference>
<dbReference type="PANTHER" id="PTHR35147:SF3">
    <property type="entry name" value="CHEMORECEPTOR GLUTAMINE DEAMIDASE CHED 1-RELATED"/>
    <property type="match status" value="1"/>
</dbReference>
<evidence type="ECO:0000313" key="5">
    <source>
        <dbReference type="Proteomes" id="UP000005695"/>
    </source>
</evidence>
<dbReference type="GO" id="GO:0050568">
    <property type="term" value="F:protein-glutamine glutaminase activity"/>
    <property type="evidence" value="ECO:0007669"/>
    <property type="project" value="UniProtKB-UniRule"/>
</dbReference>
<proteinExistence type="inferred from homology"/>
<comment type="similarity">
    <text evidence="3">Belongs to the CheD family.</text>
</comment>
<dbReference type="SUPFAM" id="SSF64438">
    <property type="entry name" value="CNF1/YfiH-like putative cysteine hydrolases"/>
    <property type="match status" value="1"/>
</dbReference>
<dbReference type="PANTHER" id="PTHR35147">
    <property type="entry name" value="CHEMORECEPTOR GLUTAMINE DEAMIDASE CHED-RELATED"/>
    <property type="match status" value="1"/>
</dbReference>
<organism evidence="4 5">
    <name type="scientific">Desulfuromonas acetoxidans (strain DSM 684 / 11070)</name>
    <dbReference type="NCBI Taxonomy" id="281689"/>
    <lineage>
        <taxon>Bacteria</taxon>
        <taxon>Pseudomonadati</taxon>
        <taxon>Thermodesulfobacteriota</taxon>
        <taxon>Desulfuromonadia</taxon>
        <taxon>Desulfuromonadales</taxon>
        <taxon>Desulfuromonadaceae</taxon>
        <taxon>Desulfuromonas</taxon>
    </lineage>
</organism>
<dbReference type="EC" id="3.5.1.44" evidence="3"/>
<comment type="catalytic activity">
    <reaction evidence="3">
        <text>L-glutaminyl-[protein] + H2O = L-glutamyl-[protein] + NH4(+)</text>
        <dbReference type="Rhea" id="RHEA:16441"/>
        <dbReference type="Rhea" id="RHEA-COMP:10207"/>
        <dbReference type="Rhea" id="RHEA-COMP:10208"/>
        <dbReference type="ChEBI" id="CHEBI:15377"/>
        <dbReference type="ChEBI" id="CHEBI:28938"/>
        <dbReference type="ChEBI" id="CHEBI:29973"/>
        <dbReference type="ChEBI" id="CHEBI:30011"/>
        <dbReference type="EC" id="3.5.1.44"/>
    </reaction>
</comment>
<dbReference type="Gene3D" id="3.30.1330.200">
    <property type="match status" value="1"/>
</dbReference>
<dbReference type="PROSITE" id="PS51257">
    <property type="entry name" value="PROKAR_LIPOPROTEIN"/>
    <property type="match status" value="1"/>
</dbReference>